<accession>A0A1B6NYP8</accession>
<name>A0A1B6NYP8_9ZZZZ</name>
<evidence type="ECO:0000313" key="1">
    <source>
        <dbReference type="EMBL" id="KTF08192.1"/>
    </source>
</evidence>
<organism evidence="1">
    <name type="scientific">marine sediment metagenome</name>
    <dbReference type="NCBI Taxonomy" id="412755"/>
    <lineage>
        <taxon>unclassified sequences</taxon>
        <taxon>metagenomes</taxon>
        <taxon>ecological metagenomes</taxon>
    </lineage>
</organism>
<comment type="caution">
    <text evidence="1">The sequence shown here is derived from an EMBL/GenBank/DDBJ whole genome shotgun (WGS) entry which is preliminary data.</text>
</comment>
<proteinExistence type="predicted"/>
<protein>
    <submittedName>
        <fullName evidence="1">Uncharacterized protein</fullName>
    </submittedName>
</protein>
<gene>
    <name evidence="1" type="ORF">MGSAQ_000314</name>
</gene>
<dbReference type="AlphaFoldDB" id="A0A1B6NYP8"/>
<sequence length="42" mass="4584">MPAACLKQVSNCVVKVSQCSCSILRRSKIEGRLCSTLPRLFG</sequence>
<reference evidence="1" key="1">
    <citation type="submission" date="2013-11" db="EMBL/GenBank/DDBJ databases">
        <title>Microbial diversity, functional groups and degradation webs in Northern and Southern Mediterranean and Red Sea marine crude oil polluted sites.</title>
        <authorList>
            <person name="Daffonchio D."/>
            <person name="Mapelli F."/>
            <person name="Ferrer M."/>
            <person name="Richter M."/>
            <person name="Cherif A."/>
            <person name="Malkawi H.I."/>
            <person name="Yakimov M.M."/>
            <person name="Abdel-Fattah Y.R."/>
            <person name="Blaghen M."/>
            <person name="Golyshin P.N."/>
            <person name="Kalogerakis N."/>
            <person name="Boon N."/>
            <person name="Magagnini M."/>
            <person name="Fava F."/>
        </authorList>
    </citation>
    <scope>NUCLEOTIDE SEQUENCE</scope>
</reference>
<dbReference type="EMBL" id="AYSL01000100">
    <property type="protein sequence ID" value="KTF08192.1"/>
    <property type="molecule type" value="Genomic_DNA"/>
</dbReference>